<evidence type="ECO:0000259" key="2">
    <source>
        <dbReference type="Pfam" id="PF03478"/>
    </source>
</evidence>
<evidence type="ECO:0000313" key="3">
    <source>
        <dbReference type="EMBL" id="OAY45297.1"/>
    </source>
</evidence>
<dbReference type="STRING" id="3983.A0A2C9VIM7"/>
<dbReference type="EMBL" id="CM004393">
    <property type="protein sequence ID" value="OAY45297.1"/>
    <property type="molecule type" value="Genomic_DNA"/>
</dbReference>
<dbReference type="PANTHER" id="PTHR44259:SF15">
    <property type="entry name" value="F-BOX PROTEIN KIB2-RELATED"/>
    <property type="match status" value="1"/>
</dbReference>
<organism evidence="3">
    <name type="scientific">Manihot esculenta</name>
    <name type="common">Cassava</name>
    <name type="synonym">Jatropha manihot</name>
    <dbReference type="NCBI Taxonomy" id="3983"/>
    <lineage>
        <taxon>Eukaryota</taxon>
        <taxon>Viridiplantae</taxon>
        <taxon>Streptophyta</taxon>
        <taxon>Embryophyta</taxon>
        <taxon>Tracheophyta</taxon>
        <taxon>Spermatophyta</taxon>
        <taxon>Magnoliopsida</taxon>
        <taxon>eudicotyledons</taxon>
        <taxon>Gunneridae</taxon>
        <taxon>Pentapetalae</taxon>
        <taxon>rosids</taxon>
        <taxon>fabids</taxon>
        <taxon>Malpighiales</taxon>
        <taxon>Euphorbiaceae</taxon>
        <taxon>Crotonoideae</taxon>
        <taxon>Manihoteae</taxon>
        <taxon>Manihot</taxon>
    </lineage>
</organism>
<accession>A0A2C9VIM7</accession>
<evidence type="ECO:0000259" key="1">
    <source>
        <dbReference type="Pfam" id="PF00646"/>
    </source>
</evidence>
<dbReference type="InterPro" id="IPR005174">
    <property type="entry name" value="KIB1-4_b-propeller"/>
</dbReference>
<dbReference type="Pfam" id="PF03478">
    <property type="entry name" value="Beta-prop_KIB1-4"/>
    <property type="match status" value="1"/>
</dbReference>
<dbReference type="Pfam" id="PF00646">
    <property type="entry name" value="F-box"/>
    <property type="match status" value="1"/>
</dbReference>
<dbReference type="PANTHER" id="PTHR44259">
    <property type="entry name" value="OS07G0183000 PROTEIN-RELATED"/>
    <property type="match status" value="1"/>
</dbReference>
<dbReference type="SUPFAM" id="SSF81383">
    <property type="entry name" value="F-box domain"/>
    <property type="match status" value="1"/>
</dbReference>
<feature type="domain" description="F-box" evidence="1">
    <location>
        <begin position="39"/>
        <end position="75"/>
    </location>
</feature>
<feature type="domain" description="KIB1-4 beta-propeller" evidence="2">
    <location>
        <begin position="106"/>
        <end position="402"/>
    </location>
</feature>
<proteinExistence type="predicted"/>
<evidence type="ECO:0008006" key="4">
    <source>
        <dbReference type="Google" id="ProtNLM"/>
    </source>
</evidence>
<dbReference type="InterPro" id="IPR036047">
    <property type="entry name" value="F-box-like_dom_sf"/>
</dbReference>
<gene>
    <name evidence="3" type="ORF">MANES_07G048800</name>
</gene>
<protein>
    <recommendedName>
        <fullName evidence="4">F-box domain-containing protein</fullName>
    </recommendedName>
</protein>
<name>A0A2C9VIM7_MANES</name>
<dbReference type="InterPro" id="IPR050942">
    <property type="entry name" value="F-box_BR-signaling"/>
</dbReference>
<dbReference type="AlphaFoldDB" id="A0A2C9VIM7"/>
<sequence>MAIKRSPSSASATIFEFPSNGSKRGSSFLEDSFTSKPDWSQLHSELLELILSKLSLVQIIRFKAVCSSWRSIAESYVSSSCYAPFPQMPWLLVPPNQEDDTDSLCFFSLEDKKVYQIKNMGNQFGCDVWCVGSSHGWLLILDDEANPFLFNPFSQVRIQLPTLPSFMFEVNRSYFIQELRKFFITKAVLLSDPSRDKNYGVVVIFGYLSRLAFCAKTGSCWTVLNGASQGYSDIICSNDIVYALTLDNSIEVWDFHACLPRKRREIHPLIPKNMVEATESFRGSHSSQSYLVESSGDLLLVMRYVGNFVNQEGEPVDETYLLSDEDTQPLVCPYQTLMFHVYKLDYNEQKWVEVDNLKNEALFLGGNHSMSLSAQEFSGFERNCIYFTDDNWNLMNGDYLYGGHDFGKFSLEDKTVKPFYACDLGRIDPPPFWIIPNPW</sequence>
<dbReference type="Gene3D" id="1.20.1280.50">
    <property type="match status" value="1"/>
</dbReference>
<dbReference type="InterPro" id="IPR001810">
    <property type="entry name" value="F-box_dom"/>
</dbReference>
<reference evidence="3" key="1">
    <citation type="submission" date="2016-02" db="EMBL/GenBank/DDBJ databases">
        <title>WGS assembly of Manihot esculenta.</title>
        <authorList>
            <person name="Bredeson J.V."/>
            <person name="Prochnik S.E."/>
            <person name="Lyons J.B."/>
            <person name="Schmutz J."/>
            <person name="Grimwood J."/>
            <person name="Vrebalov J."/>
            <person name="Bart R.S."/>
            <person name="Amuge T."/>
            <person name="Ferguson M.E."/>
            <person name="Green R."/>
            <person name="Putnam N."/>
            <person name="Stites J."/>
            <person name="Rounsley S."/>
            <person name="Rokhsar D.S."/>
        </authorList>
    </citation>
    <scope>NUCLEOTIDE SEQUENCE [LARGE SCALE GENOMIC DNA]</scope>
    <source>
        <tissue evidence="3">Leaf</tissue>
    </source>
</reference>